<feature type="compositionally biased region" description="Basic residues" evidence="1">
    <location>
        <begin position="120"/>
        <end position="130"/>
    </location>
</feature>
<keyword evidence="3" id="KW-1185">Reference proteome</keyword>
<comment type="caution">
    <text evidence="2">The sequence shown here is derived from an EMBL/GenBank/DDBJ whole genome shotgun (WGS) entry which is preliminary data.</text>
</comment>
<feature type="region of interest" description="Disordered" evidence="1">
    <location>
        <begin position="36"/>
        <end position="130"/>
    </location>
</feature>
<evidence type="ECO:0000313" key="3">
    <source>
        <dbReference type="Proteomes" id="UP001066276"/>
    </source>
</evidence>
<organism evidence="2 3">
    <name type="scientific">Pleurodeles waltl</name>
    <name type="common">Iberian ribbed newt</name>
    <dbReference type="NCBI Taxonomy" id="8319"/>
    <lineage>
        <taxon>Eukaryota</taxon>
        <taxon>Metazoa</taxon>
        <taxon>Chordata</taxon>
        <taxon>Craniata</taxon>
        <taxon>Vertebrata</taxon>
        <taxon>Euteleostomi</taxon>
        <taxon>Amphibia</taxon>
        <taxon>Batrachia</taxon>
        <taxon>Caudata</taxon>
        <taxon>Salamandroidea</taxon>
        <taxon>Salamandridae</taxon>
        <taxon>Pleurodelinae</taxon>
        <taxon>Pleurodeles</taxon>
    </lineage>
</organism>
<protein>
    <submittedName>
        <fullName evidence="2">Uncharacterized protein</fullName>
    </submittedName>
</protein>
<reference evidence="2" key="1">
    <citation type="journal article" date="2022" name="bioRxiv">
        <title>Sequencing and chromosome-scale assembly of the giantPleurodeles waltlgenome.</title>
        <authorList>
            <person name="Brown T."/>
            <person name="Elewa A."/>
            <person name="Iarovenko S."/>
            <person name="Subramanian E."/>
            <person name="Araus A.J."/>
            <person name="Petzold A."/>
            <person name="Susuki M."/>
            <person name="Suzuki K.-i.T."/>
            <person name="Hayashi T."/>
            <person name="Toyoda A."/>
            <person name="Oliveira C."/>
            <person name="Osipova E."/>
            <person name="Leigh N.D."/>
            <person name="Simon A."/>
            <person name="Yun M.H."/>
        </authorList>
    </citation>
    <scope>NUCLEOTIDE SEQUENCE</scope>
    <source>
        <strain evidence="2">20211129_DDA</strain>
        <tissue evidence="2">Liver</tissue>
    </source>
</reference>
<sequence length="130" mass="14477">MLSPQMRCPAVTQCTSVPVEVGSYVVLYTKRTLVPEESGTGCSKKETQAQANSKERNRSRLSVALTARQGRRLSGQREKTRVPEGEQKRAQRWKSALSVCRQIASPKPHKSDKPTLPLPLHKKNRPSGAR</sequence>
<feature type="compositionally biased region" description="Basic and acidic residues" evidence="1">
    <location>
        <begin position="43"/>
        <end position="58"/>
    </location>
</feature>
<proteinExistence type="predicted"/>
<evidence type="ECO:0000256" key="1">
    <source>
        <dbReference type="SAM" id="MobiDB-lite"/>
    </source>
</evidence>
<accession>A0AAV7SM39</accession>
<dbReference type="AlphaFoldDB" id="A0AAV7SM39"/>
<name>A0AAV7SM39_PLEWA</name>
<dbReference type="Proteomes" id="UP001066276">
    <property type="component" value="Chromosome 4_2"/>
</dbReference>
<dbReference type="EMBL" id="JANPWB010000008">
    <property type="protein sequence ID" value="KAJ1165090.1"/>
    <property type="molecule type" value="Genomic_DNA"/>
</dbReference>
<gene>
    <name evidence="2" type="ORF">NDU88_005519</name>
</gene>
<evidence type="ECO:0000313" key="2">
    <source>
        <dbReference type="EMBL" id="KAJ1165090.1"/>
    </source>
</evidence>
<feature type="compositionally biased region" description="Basic and acidic residues" evidence="1">
    <location>
        <begin position="75"/>
        <end position="89"/>
    </location>
</feature>